<dbReference type="AlphaFoldDB" id="A0A133PLV1"/>
<dbReference type="PROSITE" id="PS01295">
    <property type="entry name" value="ISPD"/>
    <property type="match status" value="1"/>
</dbReference>
<evidence type="ECO:0000256" key="3">
    <source>
        <dbReference type="ARBA" id="ARBA00009789"/>
    </source>
</evidence>
<evidence type="ECO:0000313" key="8">
    <source>
        <dbReference type="EMBL" id="KXA29502.1"/>
    </source>
</evidence>
<comment type="pathway">
    <text evidence="2 7">Isoprenoid biosynthesis; isopentenyl diphosphate biosynthesis via DXP pathway; isopentenyl diphosphate from 1-deoxy-D-xylulose 5-phosphate: step 2/6.</text>
</comment>
<reference evidence="8 9" key="1">
    <citation type="submission" date="2016-01" db="EMBL/GenBank/DDBJ databases">
        <authorList>
            <person name="Oliw E.H."/>
        </authorList>
    </citation>
    <scope>NUCLEOTIDE SEQUENCE [LARGE SCALE GENOMIC DNA]</scope>
    <source>
        <strain evidence="8 9">CMW7756A</strain>
    </source>
</reference>
<comment type="similarity">
    <text evidence="3 7">Belongs to the IspD/TarI cytidylyltransferase family. IspD subfamily.</text>
</comment>
<dbReference type="CDD" id="cd02516">
    <property type="entry name" value="CDP-ME_synthetase"/>
    <property type="match status" value="1"/>
</dbReference>
<comment type="function">
    <text evidence="7">Catalyzes the formation of 4-diphosphocytidyl-2-C-methyl-D-erythritol from CTP and 2-C-methyl-D-erythritol 4-phosphate (MEP).</text>
</comment>
<accession>A0A133PLV1</accession>
<comment type="caution">
    <text evidence="8">The sequence shown here is derived from an EMBL/GenBank/DDBJ whole genome shotgun (WGS) entry which is preliminary data.</text>
</comment>
<dbReference type="Proteomes" id="UP000070174">
    <property type="component" value="Unassembled WGS sequence"/>
</dbReference>
<proteinExistence type="inferred from homology"/>
<evidence type="ECO:0000256" key="4">
    <source>
        <dbReference type="ARBA" id="ARBA00022679"/>
    </source>
</evidence>
<protein>
    <recommendedName>
        <fullName evidence="7">2-C-methyl-D-erythritol 4-phosphate cytidylyltransferase</fullName>
        <ecNumber evidence="7">2.7.7.60</ecNumber>
    </recommendedName>
    <alternativeName>
        <fullName evidence="7">4-diphosphocytidyl-2C-methyl-D-erythritol synthase</fullName>
    </alternativeName>
    <alternativeName>
        <fullName evidence="7">MEP cytidylyltransferase</fullName>
        <shortName evidence="7">MCT</shortName>
    </alternativeName>
</protein>
<dbReference type="HAMAP" id="MF_00108">
    <property type="entry name" value="IspD"/>
    <property type="match status" value="1"/>
</dbReference>
<dbReference type="GO" id="GO:0019288">
    <property type="term" value="P:isopentenyl diphosphate biosynthetic process, methylerythritol 4-phosphate pathway"/>
    <property type="evidence" value="ECO:0007669"/>
    <property type="project" value="UniProtKB-UniRule"/>
</dbReference>
<keyword evidence="4 7" id="KW-0808">Transferase</keyword>
<name>A0A133PLV1_9FIRM</name>
<feature type="site" description="Positions MEP for the nucleophilic attack" evidence="7">
    <location>
        <position position="220"/>
    </location>
</feature>
<gene>
    <name evidence="7" type="primary">ispD</name>
    <name evidence="8" type="ORF">HMPREF3229_01126</name>
</gene>
<evidence type="ECO:0000256" key="6">
    <source>
        <dbReference type="ARBA" id="ARBA00023229"/>
    </source>
</evidence>
<evidence type="ECO:0000256" key="7">
    <source>
        <dbReference type="HAMAP-Rule" id="MF_00108"/>
    </source>
</evidence>
<keyword evidence="6 7" id="KW-0414">Isoprene biosynthesis</keyword>
<dbReference type="InterPro" id="IPR034683">
    <property type="entry name" value="IspD/TarI"/>
</dbReference>
<evidence type="ECO:0000256" key="5">
    <source>
        <dbReference type="ARBA" id="ARBA00022695"/>
    </source>
</evidence>
<evidence type="ECO:0000313" key="9">
    <source>
        <dbReference type="Proteomes" id="UP000070174"/>
    </source>
</evidence>
<dbReference type="FunFam" id="3.90.550.10:FF:000003">
    <property type="entry name" value="2-C-methyl-D-erythritol 4-phosphate cytidylyltransferase"/>
    <property type="match status" value="1"/>
</dbReference>
<dbReference type="PATRIC" id="fig|54005.3.peg.1109"/>
<feature type="site" description="Positions MEP for the nucleophilic attack" evidence="7">
    <location>
        <position position="164"/>
    </location>
</feature>
<dbReference type="InterPro" id="IPR029044">
    <property type="entry name" value="Nucleotide-diphossugar_trans"/>
</dbReference>
<evidence type="ECO:0000256" key="2">
    <source>
        <dbReference type="ARBA" id="ARBA00004787"/>
    </source>
</evidence>
<dbReference type="NCBIfam" id="TIGR00453">
    <property type="entry name" value="ispD"/>
    <property type="match status" value="1"/>
</dbReference>
<dbReference type="Gene3D" id="3.90.550.10">
    <property type="entry name" value="Spore Coat Polysaccharide Biosynthesis Protein SpsA, Chain A"/>
    <property type="match status" value="1"/>
</dbReference>
<dbReference type="InterPro" id="IPR001228">
    <property type="entry name" value="IspD"/>
</dbReference>
<dbReference type="PANTHER" id="PTHR32125:SF4">
    <property type="entry name" value="2-C-METHYL-D-ERYTHRITOL 4-PHOSPHATE CYTIDYLYLTRANSFERASE, CHLOROPLASTIC"/>
    <property type="match status" value="1"/>
</dbReference>
<dbReference type="SUPFAM" id="SSF53448">
    <property type="entry name" value="Nucleotide-diphospho-sugar transferases"/>
    <property type="match status" value="1"/>
</dbReference>
<dbReference type="EMBL" id="LRQE01000034">
    <property type="protein sequence ID" value="KXA29502.1"/>
    <property type="molecule type" value="Genomic_DNA"/>
</dbReference>
<dbReference type="PANTHER" id="PTHR32125">
    <property type="entry name" value="2-C-METHYL-D-ERYTHRITOL 4-PHOSPHATE CYTIDYLYLTRANSFERASE, CHLOROPLASTIC"/>
    <property type="match status" value="1"/>
</dbReference>
<evidence type="ECO:0000256" key="1">
    <source>
        <dbReference type="ARBA" id="ARBA00001282"/>
    </source>
</evidence>
<dbReference type="InterPro" id="IPR018294">
    <property type="entry name" value="ISPD_synthase_CS"/>
</dbReference>
<dbReference type="GO" id="GO:0050518">
    <property type="term" value="F:2-C-methyl-D-erythritol 4-phosphate cytidylyltransferase activity"/>
    <property type="evidence" value="ECO:0007669"/>
    <property type="project" value="UniProtKB-UniRule"/>
</dbReference>
<feature type="site" description="Transition state stabilizer" evidence="7">
    <location>
        <position position="25"/>
    </location>
</feature>
<dbReference type="InterPro" id="IPR050088">
    <property type="entry name" value="IspD/TarI_cytidylyltransf_bact"/>
</dbReference>
<dbReference type="Pfam" id="PF01128">
    <property type="entry name" value="IspD"/>
    <property type="match status" value="1"/>
</dbReference>
<feature type="site" description="Transition state stabilizer" evidence="7">
    <location>
        <position position="32"/>
    </location>
</feature>
<keyword evidence="5 7" id="KW-0548">Nucleotidyltransferase</keyword>
<sequence length="239" mass="27249">MKKSDFVYKEKFVTAIVAAAGMGKRMKMGINKQFLTIDGIPILAHTIKKIEKSKYLDFLILIVKESDMKYVDDIIEKYKINMDYKIVYGGKERQDSINNGLLNMPYETDIVLTHDGARPFVSVDKIDEAIENVMDTGACVLANPVKDTIKVSTDGKTVDYTPNRDRLWQVQTPQVFKKDIIMKAYNQAYSEGYYGTDDCSLVEKTGVKVKLIYNSYDNIKITTREDLSIAQILVKRVKI</sequence>
<comment type="catalytic activity">
    <reaction evidence="1 7">
        <text>2-C-methyl-D-erythritol 4-phosphate + CTP + H(+) = 4-CDP-2-C-methyl-D-erythritol + diphosphate</text>
        <dbReference type="Rhea" id="RHEA:13429"/>
        <dbReference type="ChEBI" id="CHEBI:15378"/>
        <dbReference type="ChEBI" id="CHEBI:33019"/>
        <dbReference type="ChEBI" id="CHEBI:37563"/>
        <dbReference type="ChEBI" id="CHEBI:57823"/>
        <dbReference type="ChEBI" id="CHEBI:58262"/>
        <dbReference type="EC" id="2.7.7.60"/>
    </reaction>
</comment>
<organism evidence="8">
    <name type="scientific">Peptoniphilus harei</name>
    <dbReference type="NCBI Taxonomy" id="54005"/>
    <lineage>
        <taxon>Bacteria</taxon>
        <taxon>Bacillati</taxon>
        <taxon>Bacillota</taxon>
        <taxon>Tissierellia</taxon>
        <taxon>Tissierellales</taxon>
        <taxon>Peptoniphilaceae</taxon>
        <taxon>Peptoniphilus</taxon>
    </lineage>
</organism>
<dbReference type="EC" id="2.7.7.60" evidence="7"/>
<dbReference type="UniPathway" id="UPA00056">
    <property type="reaction ID" value="UER00093"/>
</dbReference>